<evidence type="ECO:0008006" key="3">
    <source>
        <dbReference type="Google" id="ProtNLM"/>
    </source>
</evidence>
<dbReference type="InterPro" id="IPR023214">
    <property type="entry name" value="HAD_sf"/>
</dbReference>
<dbReference type="EMBL" id="MU007026">
    <property type="protein sequence ID" value="KAF2432332.1"/>
    <property type="molecule type" value="Genomic_DNA"/>
</dbReference>
<sequence>MLNPISSVPRVKKNLLLTFDAFGTLFTPRQPIAAQYGEVARRKGIINFTEKDLGRSFKQAFKNMSAAYPNYGRDKPSQKFVLAVKIMNSPSSFFSCEGNLSVSAVFRAEDSPGKAEPNTELLQDMSVATWWEELIIITFLPYSDHRTIESMVPELLHRFSSNEGYRLCSDAELFFQTLRASRELEKVSILDSASKGDPDLLSWLSLWDNIVVGVISNSDDRIATVLESSGVTVGASRFHTKTIDRNGNPDIDFVFTSYNARSEKPNPTMFQAAEDLSIASGIHPGLKIHIGDDYDKDVIGARDAGWVPMLLDREAAESVVLNPSTKSARHSNTDLGKIRLITSLVGLHSFSLEPQTVFYKKWRERD</sequence>
<dbReference type="PANTHER" id="PTHR46191">
    <property type="match status" value="1"/>
</dbReference>
<reference evidence="1" key="1">
    <citation type="journal article" date="2020" name="Stud. Mycol.">
        <title>101 Dothideomycetes genomes: a test case for predicting lifestyles and emergence of pathogens.</title>
        <authorList>
            <person name="Haridas S."/>
            <person name="Albert R."/>
            <person name="Binder M."/>
            <person name="Bloem J."/>
            <person name="Labutti K."/>
            <person name="Salamov A."/>
            <person name="Andreopoulos B."/>
            <person name="Baker S."/>
            <person name="Barry K."/>
            <person name="Bills G."/>
            <person name="Bluhm B."/>
            <person name="Cannon C."/>
            <person name="Castanera R."/>
            <person name="Culley D."/>
            <person name="Daum C."/>
            <person name="Ezra D."/>
            <person name="Gonzalez J."/>
            <person name="Henrissat B."/>
            <person name="Kuo A."/>
            <person name="Liang C."/>
            <person name="Lipzen A."/>
            <person name="Lutzoni F."/>
            <person name="Magnuson J."/>
            <person name="Mondo S."/>
            <person name="Nolan M."/>
            <person name="Ohm R."/>
            <person name="Pangilinan J."/>
            <person name="Park H.-J."/>
            <person name="Ramirez L."/>
            <person name="Alfaro M."/>
            <person name="Sun H."/>
            <person name="Tritt A."/>
            <person name="Yoshinaga Y."/>
            <person name="Zwiers L.-H."/>
            <person name="Turgeon B."/>
            <person name="Goodwin S."/>
            <person name="Spatafora J."/>
            <person name="Crous P."/>
            <person name="Grigoriev I."/>
        </authorList>
    </citation>
    <scope>NUCLEOTIDE SEQUENCE</scope>
    <source>
        <strain evidence="1">CBS 130266</strain>
    </source>
</reference>
<name>A0A9P4NVE0_9PEZI</name>
<dbReference type="AlphaFoldDB" id="A0A9P4NVE0"/>
<evidence type="ECO:0000313" key="1">
    <source>
        <dbReference type="EMBL" id="KAF2432332.1"/>
    </source>
</evidence>
<dbReference type="InterPro" id="IPR044924">
    <property type="entry name" value="HAD-SF_hydro_IA_REG-2-like_cap"/>
</dbReference>
<accession>A0A9P4NVE0</accession>
<dbReference type="InterPro" id="IPR051828">
    <property type="entry name" value="HAD-like_hydrolase_domain"/>
</dbReference>
<dbReference type="OrthoDB" id="444127at2759"/>
<dbReference type="Proteomes" id="UP000800235">
    <property type="component" value="Unassembled WGS sequence"/>
</dbReference>
<organism evidence="1 2">
    <name type="scientific">Tothia fuscella</name>
    <dbReference type="NCBI Taxonomy" id="1048955"/>
    <lineage>
        <taxon>Eukaryota</taxon>
        <taxon>Fungi</taxon>
        <taxon>Dikarya</taxon>
        <taxon>Ascomycota</taxon>
        <taxon>Pezizomycotina</taxon>
        <taxon>Dothideomycetes</taxon>
        <taxon>Pleosporomycetidae</taxon>
        <taxon>Venturiales</taxon>
        <taxon>Cylindrosympodiaceae</taxon>
        <taxon>Tothia</taxon>
    </lineage>
</organism>
<dbReference type="InterPro" id="IPR036412">
    <property type="entry name" value="HAD-like_sf"/>
</dbReference>
<dbReference type="Pfam" id="PF13242">
    <property type="entry name" value="Hydrolase_like"/>
    <property type="match status" value="1"/>
</dbReference>
<dbReference type="SUPFAM" id="SSF56784">
    <property type="entry name" value="HAD-like"/>
    <property type="match status" value="1"/>
</dbReference>
<protein>
    <recommendedName>
        <fullName evidence="3">Haloacid dehalogenase</fullName>
    </recommendedName>
</protein>
<dbReference type="Gene3D" id="3.40.50.1000">
    <property type="entry name" value="HAD superfamily/HAD-like"/>
    <property type="match status" value="1"/>
</dbReference>
<proteinExistence type="predicted"/>
<dbReference type="GO" id="GO:0005634">
    <property type="term" value="C:nucleus"/>
    <property type="evidence" value="ECO:0007669"/>
    <property type="project" value="TreeGrafter"/>
</dbReference>
<comment type="caution">
    <text evidence="1">The sequence shown here is derived from an EMBL/GenBank/DDBJ whole genome shotgun (WGS) entry which is preliminary data.</text>
</comment>
<gene>
    <name evidence="1" type="ORF">EJ08DRAFT_695445</name>
</gene>
<dbReference type="Gene3D" id="1.10.150.720">
    <property type="entry name" value="Haloacid dehalogenase-like hydrolase"/>
    <property type="match status" value="1"/>
</dbReference>
<evidence type="ECO:0000313" key="2">
    <source>
        <dbReference type="Proteomes" id="UP000800235"/>
    </source>
</evidence>
<dbReference type="PANTHER" id="PTHR46191:SF2">
    <property type="entry name" value="HALOACID DEHALOGENASE-LIKE HYDROLASE DOMAIN-CONTAINING PROTEIN 3"/>
    <property type="match status" value="1"/>
</dbReference>
<keyword evidence="2" id="KW-1185">Reference proteome</keyword>